<dbReference type="InterPro" id="IPR050789">
    <property type="entry name" value="Diverse_Enzym_Activities"/>
</dbReference>
<comment type="caution">
    <text evidence="3">The sequence shown here is derived from an EMBL/GenBank/DDBJ whole genome shotgun (WGS) entry which is preliminary data.</text>
</comment>
<dbReference type="GO" id="GO:0016787">
    <property type="term" value="F:hydrolase activity"/>
    <property type="evidence" value="ECO:0007669"/>
    <property type="project" value="UniProtKB-KW"/>
</dbReference>
<accession>A0A5C4Y8D2</accession>
<dbReference type="OrthoDB" id="9773047at2"/>
<dbReference type="Gene3D" id="3.40.710.10">
    <property type="entry name" value="DD-peptidase/beta-lactamase superfamily"/>
    <property type="match status" value="1"/>
</dbReference>
<dbReference type="EMBL" id="VDMO01000005">
    <property type="protein sequence ID" value="TNM71819.1"/>
    <property type="molecule type" value="Genomic_DNA"/>
</dbReference>
<reference evidence="2 5" key="2">
    <citation type="submission" date="2020-08" db="EMBL/GenBank/DDBJ databases">
        <title>Genomic Encyclopedia of Type Strains, Phase IV (KMG-IV): sequencing the most valuable type-strain genomes for metagenomic binning, comparative biology and taxonomic classification.</title>
        <authorList>
            <person name="Goeker M."/>
        </authorList>
    </citation>
    <scope>NUCLEOTIDE SEQUENCE [LARGE SCALE GENOMIC DNA]</scope>
    <source>
        <strain evidence="2 5">DSM 12027</strain>
    </source>
</reference>
<dbReference type="RefSeq" id="WP_139401434.1">
    <property type="nucleotide sequence ID" value="NZ_JACHEW010000009.1"/>
</dbReference>
<keyword evidence="5" id="KW-1185">Reference proteome</keyword>
<evidence type="ECO:0000259" key="1">
    <source>
        <dbReference type="Pfam" id="PF00144"/>
    </source>
</evidence>
<dbReference type="SUPFAM" id="SSF56601">
    <property type="entry name" value="beta-lactamase/transpeptidase-like"/>
    <property type="match status" value="1"/>
</dbReference>
<dbReference type="Proteomes" id="UP000313988">
    <property type="component" value="Unassembled WGS sequence"/>
</dbReference>
<dbReference type="PANTHER" id="PTHR43283:SF7">
    <property type="entry name" value="BETA-LACTAMASE-RELATED DOMAIN-CONTAINING PROTEIN"/>
    <property type="match status" value="1"/>
</dbReference>
<sequence>MPIPQARLDALVQEARDTHSSALIVMQDGRVLIDEILDGGRDRPIETMSVTKAVLSLLVGRAVTLGHLPGADVPISDLYPEWKQGRKRGVTLRHLMTHTSGLQNMPGTMPEIYPSPDFVQLALCAELEQAPGTHFAYNNKAANLICGVLEQATGQKADDFARAELFGPLGIENWSWVRDRAGNPHGMAGLSLRPRDLARLGQLALDGGEVDGAPLISRGWIEESTRPATPLDNEMGLLWWMLFAWRRYTITETQVRNVAELGGTPQQLTALRQCLCEQVDRAGLSNLMRMAGLVAPELPIAPGWEWLIEEHGPSVGFRHDGHLGQFLVIHRDAGLVAVRMIAWDHPAARDEASGFPGFDNHVLSLLAP</sequence>
<protein>
    <submittedName>
        <fullName evidence="2">CubicO group peptidase (Beta-lactamase class C family)</fullName>
    </submittedName>
    <submittedName>
        <fullName evidence="3">Serine hydrolase</fullName>
    </submittedName>
</protein>
<feature type="domain" description="Beta-lactamase-related" evidence="1">
    <location>
        <begin position="8"/>
        <end position="350"/>
    </location>
</feature>
<dbReference type="AlphaFoldDB" id="A0A5C4Y8D2"/>
<proteinExistence type="predicted"/>
<evidence type="ECO:0000313" key="2">
    <source>
        <dbReference type="EMBL" id="MBB6016909.1"/>
    </source>
</evidence>
<name>A0A5C4Y8D2_9DEIO</name>
<dbReference type="EMBL" id="JACHEW010000009">
    <property type="protein sequence ID" value="MBB6016909.1"/>
    <property type="molecule type" value="Genomic_DNA"/>
</dbReference>
<dbReference type="Pfam" id="PF00144">
    <property type="entry name" value="Beta-lactamase"/>
    <property type="match status" value="1"/>
</dbReference>
<dbReference type="PANTHER" id="PTHR43283">
    <property type="entry name" value="BETA-LACTAMASE-RELATED"/>
    <property type="match status" value="1"/>
</dbReference>
<evidence type="ECO:0000313" key="3">
    <source>
        <dbReference type="EMBL" id="TNM71819.1"/>
    </source>
</evidence>
<keyword evidence="3" id="KW-0378">Hydrolase</keyword>
<organism evidence="3 4">
    <name type="scientific">Deinococcus radiopugnans ATCC 19172</name>
    <dbReference type="NCBI Taxonomy" id="585398"/>
    <lineage>
        <taxon>Bacteria</taxon>
        <taxon>Thermotogati</taxon>
        <taxon>Deinococcota</taxon>
        <taxon>Deinococci</taxon>
        <taxon>Deinococcales</taxon>
        <taxon>Deinococcaceae</taxon>
        <taxon>Deinococcus</taxon>
    </lineage>
</organism>
<dbReference type="InterPro" id="IPR001466">
    <property type="entry name" value="Beta-lactam-related"/>
</dbReference>
<evidence type="ECO:0000313" key="4">
    <source>
        <dbReference type="Proteomes" id="UP000313988"/>
    </source>
</evidence>
<evidence type="ECO:0000313" key="5">
    <source>
        <dbReference type="Proteomes" id="UP000629870"/>
    </source>
</evidence>
<reference evidence="3 4" key="1">
    <citation type="submission" date="2019-06" db="EMBL/GenBank/DDBJ databases">
        <title>Genome sequence of Deinococcus radiopugnans ATCC 19172.</title>
        <authorList>
            <person name="Maclea K.S."/>
            <person name="Maynard C.R."/>
        </authorList>
    </citation>
    <scope>NUCLEOTIDE SEQUENCE [LARGE SCALE GENOMIC DNA]</scope>
    <source>
        <strain evidence="3 4">ATCC 19172</strain>
    </source>
</reference>
<gene>
    <name evidence="3" type="ORF">FHR04_05430</name>
    <name evidence="2" type="ORF">HNQ04_002164</name>
</gene>
<dbReference type="InterPro" id="IPR012338">
    <property type="entry name" value="Beta-lactam/transpept-like"/>
</dbReference>
<dbReference type="Proteomes" id="UP000629870">
    <property type="component" value="Unassembled WGS sequence"/>
</dbReference>